<evidence type="ECO:0000256" key="2">
    <source>
        <dbReference type="ARBA" id="ARBA00010617"/>
    </source>
</evidence>
<keyword evidence="4 7" id="KW-0560">Oxidoreductase</keyword>
<dbReference type="InterPro" id="IPR002403">
    <property type="entry name" value="Cyt_P450_E_grp-IV"/>
</dbReference>
<comment type="similarity">
    <text evidence="2 7">Belongs to the cytochrome P450 family.</text>
</comment>
<dbReference type="GO" id="GO:0004497">
    <property type="term" value="F:monooxygenase activity"/>
    <property type="evidence" value="ECO:0007669"/>
    <property type="project" value="UniProtKB-KW"/>
</dbReference>
<proteinExistence type="inferred from homology"/>
<evidence type="ECO:0000256" key="1">
    <source>
        <dbReference type="ARBA" id="ARBA00001971"/>
    </source>
</evidence>
<evidence type="ECO:0000313" key="9">
    <source>
        <dbReference type="Proteomes" id="UP000696280"/>
    </source>
</evidence>
<dbReference type="PROSITE" id="PS00086">
    <property type="entry name" value="CYTOCHROME_P450"/>
    <property type="match status" value="1"/>
</dbReference>
<feature type="binding site" description="axial binding residue" evidence="6">
    <location>
        <position position="187"/>
    </location>
    <ligand>
        <name>heme</name>
        <dbReference type="ChEBI" id="CHEBI:30413"/>
    </ligand>
    <ligandPart>
        <name>Fe</name>
        <dbReference type="ChEBI" id="CHEBI:18248"/>
    </ligandPart>
</feature>
<dbReference type="AlphaFoldDB" id="A0A9N9PYX4"/>
<dbReference type="EMBL" id="CAJVRL010000089">
    <property type="protein sequence ID" value="CAG8959122.1"/>
    <property type="molecule type" value="Genomic_DNA"/>
</dbReference>
<dbReference type="SUPFAM" id="SSF48264">
    <property type="entry name" value="Cytochrome P450"/>
    <property type="match status" value="1"/>
</dbReference>
<dbReference type="PANTHER" id="PTHR46206">
    <property type="entry name" value="CYTOCHROME P450"/>
    <property type="match status" value="1"/>
</dbReference>
<evidence type="ECO:0008006" key="10">
    <source>
        <dbReference type="Google" id="ProtNLM"/>
    </source>
</evidence>
<keyword evidence="3 6" id="KW-0479">Metal-binding</keyword>
<dbReference type="InterPro" id="IPR001128">
    <property type="entry name" value="Cyt_P450"/>
</dbReference>
<evidence type="ECO:0000256" key="5">
    <source>
        <dbReference type="ARBA" id="ARBA00023004"/>
    </source>
</evidence>
<dbReference type="GO" id="GO:0020037">
    <property type="term" value="F:heme binding"/>
    <property type="evidence" value="ECO:0007669"/>
    <property type="project" value="InterPro"/>
</dbReference>
<evidence type="ECO:0000256" key="3">
    <source>
        <dbReference type="ARBA" id="ARBA00022723"/>
    </source>
</evidence>
<keyword evidence="5 6" id="KW-0408">Iron</keyword>
<protein>
    <recommendedName>
        <fullName evidence="10">Cytochrome P450</fullName>
    </recommendedName>
</protein>
<dbReference type="PRINTS" id="PR00465">
    <property type="entry name" value="EP450IV"/>
</dbReference>
<evidence type="ECO:0000256" key="7">
    <source>
        <dbReference type="RuleBase" id="RU000461"/>
    </source>
</evidence>
<dbReference type="Gene3D" id="1.10.630.10">
    <property type="entry name" value="Cytochrome P450"/>
    <property type="match status" value="1"/>
</dbReference>
<evidence type="ECO:0000256" key="4">
    <source>
        <dbReference type="ARBA" id="ARBA00023002"/>
    </source>
</evidence>
<comment type="cofactor">
    <cofactor evidence="1 6">
        <name>heme</name>
        <dbReference type="ChEBI" id="CHEBI:30413"/>
    </cofactor>
</comment>
<name>A0A9N9PYX4_9HELO</name>
<organism evidence="8 9">
    <name type="scientific">Hymenoscyphus fraxineus</name>
    <dbReference type="NCBI Taxonomy" id="746836"/>
    <lineage>
        <taxon>Eukaryota</taxon>
        <taxon>Fungi</taxon>
        <taxon>Dikarya</taxon>
        <taxon>Ascomycota</taxon>
        <taxon>Pezizomycotina</taxon>
        <taxon>Leotiomycetes</taxon>
        <taxon>Helotiales</taxon>
        <taxon>Helotiaceae</taxon>
        <taxon>Hymenoscyphus</taxon>
    </lineage>
</organism>
<dbReference type="OrthoDB" id="1844152at2759"/>
<dbReference type="GO" id="GO:0016705">
    <property type="term" value="F:oxidoreductase activity, acting on paired donors, with incorporation or reduction of molecular oxygen"/>
    <property type="evidence" value="ECO:0007669"/>
    <property type="project" value="InterPro"/>
</dbReference>
<dbReference type="GO" id="GO:0005506">
    <property type="term" value="F:iron ion binding"/>
    <property type="evidence" value="ECO:0007669"/>
    <property type="project" value="InterPro"/>
</dbReference>
<dbReference type="Pfam" id="PF00067">
    <property type="entry name" value="p450"/>
    <property type="match status" value="1"/>
</dbReference>
<dbReference type="Proteomes" id="UP000696280">
    <property type="component" value="Unassembled WGS sequence"/>
</dbReference>
<evidence type="ECO:0000256" key="6">
    <source>
        <dbReference type="PIRSR" id="PIRSR602403-1"/>
    </source>
</evidence>
<evidence type="ECO:0000313" key="8">
    <source>
        <dbReference type="EMBL" id="CAG8959122.1"/>
    </source>
</evidence>
<dbReference type="InterPro" id="IPR036396">
    <property type="entry name" value="Cyt_P450_sf"/>
</dbReference>
<dbReference type="PANTHER" id="PTHR46206:SF7">
    <property type="entry name" value="P450, PUTATIVE (EUROFUNG)-RELATED"/>
    <property type="match status" value="1"/>
</dbReference>
<comment type="caution">
    <text evidence="8">The sequence shown here is derived from an EMBL/GenBank/DDBJ whole genome shotgun (WGS) entry which is preliminary data.</text>
</comment>
<accession>A0A9N9PYX4</accession>
<dbReference type="InterPro" id="IPR017972">
    <property type="entry name" value="Cyt_P450_CS"/>
</dbReference>
<sequence>MLAWMMAKQHKWNPPQTDVYLAGSMVQLGVASTHNNSATVALTVYQLAIRQKLVEELREEIRGVVATFNGELSPVVLHELKLLDSVMDEFQRLGPTSPSRFDRYVEKDITLKDVTFIPASITIESIFAPPLFGPAELTNPDEFDAHRFLKLRHGEVPDPQNYSNKEQYPFSHATKENMVWGYGQHVCPGRYFANNEIKLILARMILKYDNQMPRGSKEVMKPQRAGKGYTPDLRRAVEFRAVRRREKLVTSSFRRKRIRLDLPFYLYTLPNFTSCWGLASRSSILNFPMKPSKSAVPYFSGWDKD</sequence>
<gene>
    <name evidence="8" type="ORF">HYFRA_00012985</name>
</gene>
<reference evidence="8" key="1">
    <citation type="submission" date="2021-07" db="EMBL/GenBank/DDBJ databases">
        <authorList>
            <person name="Durling M."/>
        </authorList>
    </citation>
    <scope>NUCLEOTIDE SEQUENCE</scope>
</reference>
<keyword evidence="6 7" id="KW-0349">Heme</keyword>
<keyword evidence="9" id="KW-1185">Reference proteome</keyword>
<keyword evidence="7" id="KW-0503">Monooxygenase</keyword>